<evidence type="ECO:0000256" key="1">
    <source>
        <dbReference type="SAM" id="MobiDB-lite"/>
    </source>
</evidence>
<sequence length="283" mass="32672">MSTTDLWIKRKHLKKSRPKSKAEKLIERQQWLMSFNHTNFDNQQIQPDEDDENTVKRINKKLKRKSAKVEMEELFKDLDAEEFEDEEELADCSEQNNEDFGADNEGDDNLAIQSFDHDVEHDGHDSSDNLEESNCDNEGLDSDDDAPPEEFSSNLHEDTNVHKQISETNLQNEHQQHRKKISKKKRDAIKQKMEVDNGVFRVQKGATQFGTKDCVFEIVSLDKSDATDEEDEGSLMCSTSLIPLDGPKINNKKRKVLAPPNLGFREQLLRISTANKRKKRRSN</sequence>
<accession>A0A1I8AYF0</accession>
<organism evidence="2 3">
    <name type="scientific">Meloidogyne hapla</name>
    <name type="common">Root-knot nematode worm</name>
    <dbReference type="NCBI Taxonomy" id="6305"/>
    <lineage>
        <taxon>Eukaryota</taxon>
        <taxon>Metazoa</taxon>
        <taxon>Ecdysozoa</taxon>
        <taxon>Nematoda</taxon>
        <taxon>Chromadorea</taxon>
        <taxon>Rhabditida</taxon>
        <taxon>Tylenchina</taxon>
        <taxon>Tylenchomorpha</taxon>
        <taxon>Tylenchoidea</taxon>
        <taxon>Meloidogynidae</taxon>
        <taxon>Meloidogyninae</taxon>
        <taxon>Meloidogyne</taxon>
    </lineage>
</organism>
<protein>
    <submittedName>
        <fullName evidence="3">NUC153 domain-containing protein</fullName>
    </submittedName>
</protein>
<dbReference type="AlphaFoldDB" id="A0A1I8AYF0"/>
<keyword evidence="2" id="KW-1185">Reference proteome</keyword>
<proteinExistence type="predicted"/>
<dbReference type="Proteomes" id="UP000095281">
    <property type="component" value="Unplaced"/>
</dbReference>
<feature type="region of interest" description="Disordered" evidence="1">
    <location>
        <begin position="78"/>
        <end position="189"/>
    </location>
</feature>
<reference evidence="3" key="1">
    <citation type="submission" date="2016-11" db="UniProtKB">
        <authorList>
            <consortium name="WormBaseParasite"/>
        </authorList>
    </citation>
    <scope>IDENTIFICATION</scope>
</reference>
<feature type="compositionally biased region" description="Basic and acidic residues" evidence="1">
    <location>
        <begin position="115"/>
        <end position="127"/>
    </location>
</feature>
<feature type="compositionally biased region" description="Basic and acidic residues" evidence="1">
    <location>
        <begin position="155"/>
        <end position="165"/>
    </location>
</feature>
<feature type="compositionally biased region" description="Basic residues" evidence="1">
    <location>
        <begin position="176"/>
        <end position="187"/>
    </location>
</feature>
<evidence type="ECO:0000313" key="2">
    <source>
        <dbReference type="Proteomes" id="UP000095281"/>
    </source>
</evidence>
<feature type="compositionally biased region" description="Acidic residues" evidence="1">
    <location>
        <begin position="79"/>
        <end position="108"/>
    </location>
</feature>
<feature type="compositionally biased region" description="Acidic residues" evidence="1">
    <location>
        <begin position="128"/>
        <end position="148"/>
    </location>
</feature>
<dbReference type="WBParaSite" id="MhA1_Contig1032.frz3.gene29">
    <property type="protein sequence ID" value="MhA1_Contig1032.frz3.gene29"/>
    <property type="gene ID" value="MhA1_Contig1032.frz3.gene29"/>
</dbReference>
<name>A0A1I8AYF0_MELHA</name>
<evidence type="ECO:0000313" key="3">
    <source>
        <dbReference type="WBParaSite" id="MhA1_Contig1032.frz3.gene29"/>
    </source>
</evidence>